<dbReference type="InterPro" id="IPR012317">
    <property type="entry name" value="Poly(ADP-ribose)pol_cat_dom"/>
</dbReference>
<dbReference type="KEGG" id="gtt:GUITHDRAFT_63240"/>
<dbReference type="SUPFAM" id="SSF56399">
    <property type="entry name" value="ADP-ribosylation"/>
    <property type="match status" value="1"/>
</dbReference>
<dbReference type="PaxDb" id="55529-EKX54714"/>
<reference evidence="4" key="2">
    <citation type="submission" date="2012-11" db="EMBL/GenBank/DDBJ databases">
        <authorList>
            <person name="Kuo A."/>
            <person name="Curtis B.A."/>
            <person name="Tanifuji G."/>
            <person name="Burki F."/>
            <person name="Gruber A."/>
            <person name="Irimia M."/>
            <person name="Maruyama S."/>
            <person name="Arias M.C."/>
            <person name="Ball S.G."/>
            <person name="Gile G.H."/>
            <person name="Hirakawa Y."/>
            <person name="Hopkins J.F."/>
            <person name="Rensing S.A."/>
            <person name="Schmutz J."/>
            <person name="Symeonidi A."/>
            <person name="Elias M."/>
            <person name="Eveleigh R.J."/>
            <person name="Herman E.K."/>
            <person name="Klute M.J."/>
            <person name="Nakayama T."/>
            <person name="Obornik M."/>
            <person name="Reyes-Prieto A."/>
            <person name="Armbrust E.V."/>
            <person name="Aves S.J."/>
            <person name="Beiko R.G."/>
            <person name="Coutinho P."/>
            <person name="Dacks J.B."/>
            <person name="Durnford D.G."/>
            <person name="Fast N.M."/>
            <person name="Green B.R."/>
            <person name="Grisdale C."/>
            <person name="Hempe F."/>
            <person name="Henrissat B."/>
            <person name="Hoppner M.P."/>
            <person name="Ishida K.-I."/>
            <person name="Kim E."/>
            <person name="Koreny L."/>
            <person name="Kroth P.G."/>
            <person name="Liu Y."/>
            <person name="Malik S.-B."/>
            <person name="Maier U.G."/>
            <person name="McRose D."/>
            <person name="Mock T."/>
            <person name="Neilson J.A."/>
            <person name="Onodera N.T."/>
            <person name="Poole A.M."/>
            <person name="Pritham E.J."/>
            <person name="Richards T.A."/>
            <person name="Rocap G."/>
            <person name="Roy S.W."/>
            <person name="Sarai C."/>
            <person name="Schaack S."/>
            <person name="Shirato S."/>
            <person name="Slamovits C.H."/>
            <person name="Spencer D.F."/>
            <person name="Suzuki S."/>
            <person name="Worden A.Z."/>
            <person name="Zauner S."/>
            <person name="Barry K."/>
            <person name="Bell C."/>
            <person name="Bharti A.K."/>
            <person name="Crow J.A."/>
            <person name="Grimwood J."/>
            <person name="Kramer R."/>
            <person name="Lindquist E."/>
            <person name="Lucas S."/>
            <person name="Salamov A."/>
            <person name="McFadden G.I."/>
            <person name="Lane C.E."/>
            <person name="Keeling P.J."/>
            <person name="Gray M.W."/>
            <person name="Grigoriev I.V."/>
            <person name="Archibald J.M."/>
        </authorList>
    </citation>
    <scope>NUCLEOTIDE SEQUENCE</scope>
    <source>
        <strain evidence="4">CCMP2712</strain>
    </source>
</reference>
<dbReference type="AlphaFoldDB" id="L1K2A6"/>
<dbReference type="RefSeq" id="XP_005841694.1">
    <property type="nucleotide sequence ID" value="XM_005841637.1"/>
</dbReference>
<reference evidence="3" key="3">
    <citation type="submission" date="2016-03" db="UniProtKB">
        <authorList>
            <consortium name="EnsemblProtists"/>
        </authorList>
    </citation>
    <scope>IDENTIFICATION</scope>
</reference>
<evidence type="ECO:0000313" key="2">
    <source>
        <dbReference type="EMBL" id="EKX54714.1"/>
    </source>
</evidence>
<evidence type="ECO:0000259" key="1">
    <source>
        <dbReference type="Pfam" id="PF00644"/>
    </source>
</evidence>
<organism evidence="2">
    <name type="scientific">Guillardia theta (strain CCMP2712)</name>
    <name type="common">Cryptophyte</name>
    <dbReference type="NCBI Taxonomy" id="905079"/>
    <lineage>
        <taxon>Eukaryota</taxon>
        <taxon>Cryptophyceae</taxon>
        <taxon>Pyrenomonadales</taxon>
        <taxon>Geminigeraceae</taxon>
        <taxon>Guillardia</taxon>
    </lineage>
</organism>
<protein>
    <recommendedName>
        <fullName evidence="1">PARP catalytic domain-containing protein</fullName>
    </recommendedName>
</protein>
<dbReference type="HOGENOM" id="CLU_039434_1_1_1"/>
<dbReference type="EMBL" id="JH992966">
    <property type="protein sequence ID" value="EKX54714.1"/>
    <property type="molecule type" value="Genomic_DNA"/>
</dbReference>
<feature type="domain" description="PARP catalytic" evidence="1">
    <location>
        <begin position="92"/>
        <end position="185"/>
    </location>
</feature>
<dbReference type="Gene3D" id="3.90.228.10">
    <property type="match status" value="1"/>
</dbReference>
<dbReference type="OrthoDB" id="9514740at2759"/>
<name>L1K2A6_GUITC</name>
<dbReference type="Pfam" id="PF00644">
    <property type="entry name" value="PARP"/>
    <property type="match status" value="1"/>
</dbReference>
<evidence type="ECO:0000313" key="4">
    <source>
        <dbReference type="Proteomes" id="UP000011087"/>
    </source>
</evidence>
<dbReference type="GeneID" id="17311618"/>
<evidence type="ECO:0000313" key="3">
    <source>
        <dbReference type="EnsemblProtists" id="EKX54714"/>
    </source>
</evidence>
<dbReference type="STRING" id="905079.L1K2A6"/>
<dbReference type="EnsemblProtists" id="EKX54714">
    <property type="protein sequence ID" value="EKX54714"/>
    <property type="gene ID" value="GUITHDRAFT_63240"/>
</dbReference>
<keyword evidence="4" id="KW-1185">Reference proteome</keyword>
<dbReference type="PANTHER" id="PTHR31681">
    <property type="entry name" value="C2H2-LIKE ZINC FINGER PROTEIN"/>
    <property type="match status" value="1"/>
</dbReference>
<accession>L1K2A6</accession>
<dbReference type="GO" id="GO:0003950">
    <property type="term" value="F:NAD+ poly-ADP-ribosyltransferase activity"/>
    <property type="evidence" value="ECO:0007669"/>
    <property type="project" value="InterPro"/>
</dbReference>
<dbReference type="Proteomes" id="UP000011087">
    <property type="component" value="Unassembled WGS sequence"/>
</dbReference>
<sequence length="216" mass="24185">MGATGDYSCLLLTRQSQEREDVINQFLRAWKKPGEPRVQRVYQVVPSPHVKERFDRYALSVGNVRRRFHGTSIECDFGIDLGAPPCESKTCRVCNILSSGFSKRFAGNGPNISLRRLRYGNGIYFSATSGKSNDYAEGSERERRGHAWRCMLVASVAAGKVFKTIEAEILDERLLPPRGYDSVVGEVGPNLNYDELVVYNDAAALPEFLIVYILKA</sequence>
<dbReference type="PANTHER" id="PTHR31681:SF3">
    <property type="entry name" value="OS04G0690100 PROTEIN"/>
    <property type="match status" value="1"/>
</dbReference>
<gene>
    <name evidence="2" type="ORF">GUITHDRAFT_63240</name>
</gene>
<proteinExistence type="predicted"/>
<dbReference type="OMA" id="CIIRESF"/>
<dbReference type="eggNOG" id="ENOG502S14A">
    <property type="taxonomic scope" value="Eukaryota"/>
</dbReference>
<dbReference type="Gene3D" id="6.20.320.10">
    <property type="match status" value="1"/>
</dbReference>
<reference evidence="2 4" key="1">
    <citation type="journal article" date="2012" name="Nature">
        <title>Algal genomes reveal evolutionary mosaicism and the fate of nucleomorphs.</title>
        <authorList>
            <consortium name="DOE Joint Genome Institute"/>
            <person name="Curtis B.A."/>
            <person name="Tanifuji G."/>
            <person name="Burki F."/>
            <person name="Gruber A."/>
            <person name="Irimia M."/>
            <person name="Maruyama S."/>
            <person name="Arias M.C."/>
            <person name="Ball S.G."/>
            <person name="Gile G.H."/>
            <person name="Hirakawa Y."/>
            <person name="Hopkins J.F."/>
            <person name="Kuo A."/>
            <person name="Rensing S.A."/>
            <person name="Schmutz J."/>
            <person name="Symeonidi A."/>
            <person name="Elias M."/>
            <person name="Eveleigh R.J."/>
            <person name="Herman E.K."/>
            <person name="Klute M.J."/>
            <person name="Nakayama T."/>
            <person name="Obornik M."/>
            <person name="Reyes-Prieto A."/>
            <person name="Armbrust E.V."/>
            <person name="Aves S.J."/>
            <person name="Beiko R.G."/>
            <person name="Coutinho P."/>
            <person name="Dacks J.B."/>
            <person name="Durnford D.G."/>
            <person name="Fast N.M."/>
            <person name="Green B.R."/>
            <person name="Grisdale C.J."/>
            <person name="Hempel F."/>
            <person name="Henrissat B."/>
            <person name="Hoppner M.P."/>
            <person name="Ishida K."/>
            <person name="Kim E."/>
            <person name="Koreny L."/>
            <person name="Kroth P.G."/>
            <person name="Liu Y."/>
            <person name="Malik S.B."/>
            <person name="Maier U.G."/>
            <person name="McRose D."/>
            <person name="Mock T."/>
            <person name="Neilson J.A."/>
            <person name="Onodera N.T."/>
            <person name="Poole A.M."/>
            <person name="Pritham E.J."/>
            <person name="Richards T.A."/>
            <person name="Rocap G."/>
            <person name="Roy S.W."/>
            <person name="Sarai C."/>
            <person name="Schaack S."/>
            <person name="Shirato S."/>
            <person name="Slamovits C.H."/>
            <person name="Spencer D.F."/>
            <person name="Suzuki S."/>
            <person name="Worden A.Z."/>
            <person name="Zauner S."/>
            <person name="Barry K."/>
            <person name="Bell C."/>
            <person name="Bharti A.K."/>
            <person name="Crow J.A."/>
            <person name="Grimwood J."/>
            <person name="Kramer R."/>
            <person name="Lindquist E."/>
            <person name="Lucas S."/>
            <person name="Salamov A."/>
            <person name="McFadden G.I."/>
            <person name="Lane C.E."/>
            <person name="Keeling P.J."/>
            <person name="Gray M.W."/>
            <person name="Grigoriev I.V."/>
            <person name="Archibald J.M."/>
        </authorList>
    </citation>
    <scope>NUCLEOTIDE SEQUENCE</scope>
    <source>
        <strain evidence="2 4">CCMP2712</strain>
    </source>
</reference>